<keyword evidence="2" id="KW-1185">Reference proteome</keyword>
<proteinExistence type="predicted"/>
<keyword evidence="1" id="KW-0472">Membrane</keyword>
<reference evidence="2" key="1">
    <citation type="journal article" date="2013" name="Genetics">
        <title>The draft genome and transcriptome of Panagrellus redivivus are shaped by the harsh demands of a free-living lifestyle.</title>
        <authorList>
            <person name="Srinivasan J."/>
            <person name="Dillman A.R."/>
            <person name="Macchietto M.G."/>
            <person name="Heikkinen L."/>
            <person name="Lakso M."/>
            <person name="Fracchia K.M."/>
            <person name="Antoshechkin I."/>
            <person name="Mortazavi A."/>
            <person name="Wong G."/>
            <person name="Sternberg P.W."/>
        </authorList>
    </citation>
    <scope>NUCLEOTIDE SEQUENCE [LARGE SCALE GENOMIC DNA]</scope>
    <source>
        <strain evidence="2">MT8872</strain>
    </source>
</reference>
<evidence type="ECO:0000313" key="3">
    <source>
        <dbReference type="WBParaSite" id="Pan_g22629.t1"/>
    </source>
</evidence>
<protein>
    <submittedName>
        <fullName evidence="3">G_PROTEIN_RECEP_F1_2 domain-containing protein</fullName>
    </submittedName>
</protein>
<reference evidence="3" key="2">
    <citation type="submission" date="2020-10" db="UniProtKB">
        <authorList>
            <consortium name="WormBaseParasite"/>
        </authorList>
    </citation>
    <scope>IDENTIFICATION</scope>
</reference>
<accession>A0A7E4VNB4</accession>
<dbReference type="AlphaFoldDB" id="A0A7E4VNB4"/>
<name>A0A7E4VNB4_PANRE</name>
<dbReference type="Proteomes" id="UP000492821">
    <property type="component" value="Unassembled WGS sequence"/>
</dbReference>
<evidence type="ECO:0000256" key="1">
    <source>
        <dbReference type="SAM" id="Phobius"/>
    </source>
</evidence>
<evidence type="ECO:0000313" key="2">
    <source>
        <dbReference type="Proteomes" id="UP000492821"/>
    </source>
</evidence>
<keyword evidence="1" id="KW-1133">Transmembrane helix</keyword>
<keyword evidence="1" id="KW-0812">Transmembrane</keyword>
<sequence>MQPNSVALKLCAMPLGSVAFCNPARVAFLACNPESCRERNYTARVAQCNPLRCIMQLNFSQCLMQTYKLTQLAVVSNLMVLGGFLLPLMYMFFSNKILRFLLLDFYCRCCIKRNEIGSQSSVTFNLSSC</sequence>
<feature type="transmembrane region" description="Helical" evidence="1">
    <location>
        <begin position="73"/>
        <end position="93"/>
    </location>
</feature>
<organism evidence="2 3">
    <name type="scientific">Panagrellus redivivus</name>
    <name type="common">Microworm</name>
    <dbReference type="NCBI Taxonomy" id="6233"/>
    <lineage>
        <taxon>Eukaryota</taxon>
        <taxon>Metazoa</taxon>
        <taxon>Ecdysozoa</taxon>
        <taxon>Nematoda</taxon>
        <taxon>Chromadorea</taxon>
        <taxon>Rhabditida</taxon>
        <taxon>Tylenchina</taxon>
        <taxon>Panagrolaimomorpha</taxon>
        <taxon>Panagrolaimoidea</taxon>
        <taxon>Panagrolaimidae</taxon>
        <taxon>Panagrellus</taxon>
    </lineage>
</organism>
<dbReference type="WBParaSite" id="Pan_g22629.t1">
    <property type="protein sequence ID" value="Pan_g22629.t1"/>
    <property type="gene ID" value="Pan_g22629"/>
</dbReference>